<dbReference type="PANTHER" id="PTHR43308">
    <property type="entry name" value="OUTER MEMBRANE PROTEIN ALPHA-RELATED"/>
    <property type="match status" value="1"/>
</dbReference>
<feature type="compositionally biased region" description="Basic and acidic residues" evidence="2">
    <location>
        <begin position="962"/>
        <end position="1015"/>
    </location>
</feature>
<feature type="coiled-coil region" evidence="1">
    <location>
        <begin position="512"/>
        <end position="539"/>
    </location>
</feature>
<dbReference type="Pfam" id="PF00395">
    <property type="entry name" value="SLH"/>
    <property type="match status" value="3"/>
</dbReference>
<evidence type="ECO:0000256" key="2">
    <source>
        <dbReference type="SAM" id="MobiDB-lite"/>
    </source>
</evidence>
<comment type="caution">
    <text evidence="5">The sequence shown here is derived from an EMBL/GenBank/DDBJ whole genome shotgun (WGS) entry which is preliminary data.</text>
</comment>
<evidence type="ECO:0000313" key="5">
    <source>
        <dbReference type="EMBL" id="OME82872.1"/>
    </source>
</evidence>
<sequence length="1507" mass="165357">MYLPKNKIWKKQLMMLLIFVLAAGSFSSALAPRSAAAAGDPAAPGGVGSNLVLWLKADDAAADANNQLTGWADKSVSPVNFTLNVPSGQEARTPKINASGVNFNPSVKFNNPPSSSHYGASAKLVGDKNITFQSGYAVYKWPESGDAGALIGSTTTKDYGALILGGSEKLFAVGTGGNSIWRKFGVPDRSRYQIAGYEIQNATKHIGRVDGKEVPVGRNNPFGEFAFTPVVGATPGSTMNWYGLRADVAEIILYSGETSVDAAKIESYLALKYGITLNGGKSDYIASDGTTKMWTAVDNSGYGNRITGIGKDAASSLEQTQSLSQEAGALVTIALGDQIAASNKDNKNAIPNDKSFLTFSDNGGTGQYTKLITDTSSFPKGLNETTKLMDRVFKVQKSNWKDANITLQLDNEPAEDYKLFLLISADDKFGPEDELIALDATNKATFNSAKLANGSHFTFVKFVDKKPLQEKIAEEAALKEADYSKDSWEAYQKELADAKKVLNNPDATQKEVNEALDKVAEAQNKLAADKTELAKKRQEIVDEKLDKEDYSKDSWAALEEAMKQAETVLNDPKATQTEVDEMLEKLTEARDGLKTDKTELEKTVNELEQIIDSGELNKGDYTSESVEIFDDALKHAKEVLGNPNATQREIDNANKELKEAYDNLVTKDAILEKLELKVFDAQGGKEIKLEPPFDGHRYLNYQATVTESVYSAELSFEELHPESEVNVTFHGKEVKKWDDLPLQPGPNEIIVTVDFEGKKNTYTVIIYKTDKTKLRELVNQIEDDKGTGTLKEEDYTPESWKKFENSLTAAEEVLKDPDATQEEVDAAEKALQEAYDGLVKIPVDKSELQQKVDEIKGEQKDGSLKESDYTPESWKKLEDALTAAEEVLKNPDATQQDVDDAKKALEEAREGLKEKAPEVDKSELQQKVDEIKDEQKDGSLKESDYTPESWKKLEDALTAAEEVLKNPDATQKEVDDAKKALEEARNGLKEKEAEVDKSELQQKVDEINGKQKDGSLKESDYTLESWKKLDDALKAAEEVLKKPDATQKEVDDAKKALEDAYKNLERVSTGGGNNGWWPPVTVPNPSQPSDIKTTVNGEQGSFATGSTKKDGDNEFTVVEVDKGKLDDILSQGNNQKLVIQVPGDKDVEVKGLTAADVKKLADTGSTLTIEDELLAIYPVPAKQLDLDAIAKQWNGAELKDIALDITIKRAPQALADSARKEAAAKGYELLVNPVDLDLTFSKDGKTVRAGQLDKYAVKYIALPKDIDPNRITTGVVVNPDGTMFHLPTVVTKINDRYFAQINDLRTSGTYSVIWNPQDFDDVKKHWAQSNVNNIAARLQLKGTGNNTFSPNRNVNRSEFAEIVTLGMGFMRQDVPQNMFSDVSQAKWYHNAVTIAHEFDIVRGYTDGLFRGEREITREQGIAMIARAYRFAATPKAMSQAEIATTLASFADAAKVSNWAKESVAQMVAAGIIEGKGANLLNPQASMTRAEATALIERVLKTTGLIDK</sequence>
<dbReference type="OrthoDB" id="663332at2"/>
<evidence type="ECO:0000256" key="1">
    <source>
        <dbReference type="SAM" id="Coils"/>
    </source>
</evidence>
<feature type="compositionally biased region" description="Basic and acidic residues" evidence="2">
    <location>
        <begin position="899"/>
        <end position="955"/>
    </location>
</feature>
<protein>
    <recommendedName>
        <fullName evidence="4">SLH domain-containing protein</fullName>
    </recommendedName>
</protein>
<dbReference type="PROSITE" id="PS51272">
    <property type="entry name" value="SLH"/>
    <property type="match status" value="3"/>
</dbReference>
<dbReference type="STRING" id="1401.BK123_34150"/>
<feature type="chain" id="PRO_5039583698" description="SLH domain-containing protein" evidence="3">
    <location>
        <begin position="32"/>
        <end position="1507"/>
    </location>
</feature>
<feature type="domain" description="SLH" evidence="4">
    <location>
        <begin position="1375"/>
        <end position="1438"/>
    </location>
</feature>
<proteinExistence type="predicted"/>
<feature type="region of interest" description="Disordered" evidence="2">
    <location>
        <begin position="886"/>
        <end position="1015"/>
    </location>
</feature>
<dbReference type="EMBL" id="MRTF01000032">
    <property type="protein sequence ID" value="OME82872.1"/>
    <property type="molecule type" value="Genomic_DNA"/>
</dbReference>
<dbReference type="Pfam" id="PF07554">
    <property type="entry name" value="FIVAR"/>
    <property type="match status" value="7"/>
</dbReference>
<feature type="signal peptide" evidence="3">
    <location>
        <begin position="1"/>
        <end position="31"/>
    </location>
</feature>
<accession>A0A1R1ABD2</accession>
<evidence type="ECO:0000313" key="6">
    <source>
        <dbReference type="Proteomes" id="UP000187074"/>
    </source>
</evidence>
<keyword evidence="3" id="KW-0732">Signal</keyword>
<feature type="domain" description="SLH" evidence="4">
    <location>
        <begin position="1314"/>
        <end position="1374"/>
    </location>
</feature>
<feature type="domain" description="SLH" evidence="4">
    <location>
        <begin position="1446"/>
        <end position="1507"/>
    </location>
</feature>
<feature type="region of interest" description="Disordered" evidence="2">
    <location>
        <begin position="853"/>
        <end position="873"/>
    </location>
</feature>
<dbReference type="RefSeq" id="WP_076326720.1">
    <property type="nucleotide sequence ID" value="NZ_MRTF01000032.1"/>
</dbReference>
<dbReference type="InterPro" id="IPR051465">
    <property type="entry name" value="Cell_Envelope_Struct_Comp"/>
</dbReference>
<gene>
    <name evidence="5" type="ORF">BK123_34150</name>
</gene>
<organism evidence="5 6">
    <name type="scientific">Paenibacillus lautus</name>
    <name type="common">Bacillus lautus</name>
    <dbReference type="NCBI Taxonomy" id="1401"/>
    <lineage>
        <taxon>Bacteria</taxon>
        <taxon>Bacillati</taxon>
        <taxon>Bacillota</taxon>
        <taxon>Bacilli</taxon>
        <taxon>Bacillales</taxon>
        <taxon>Paenibacillaceae</taxon>
        <taxon>Paenibacillus</taxon>
    </lineage>
</organism>
<evidence type="ECO:0000259" key="4">
    <source>
        <dbReference type="PROSITE" id="PS51272"/>
    </source>
</evidence>
<dbReference type="InterPro" id="IPR058515">
    <property type="entry name" value="DUF8202"/>
</dbReference>
<feature type="coiled-coil region" evidence="1">
    <location>
        <begin position="583"/>
        <end position="617"/>
    </location>
</feature>
<dbReference type="Proteomes" id="UP000187074">
    <property type="component" value="Unassembled WGS sequence"/>
</dbReference>
<keyword evidence="1" id="KW-0175">Coiled coil</keyword>
<dbReference type="Gene3D" id="1.20.1270.70">
    <property type="entry name" value="Designed single chain three-helix bundle"/>
    <property type="match status" value="7"/>
</dbReference>
<dbReference type="PANTHER" id="PTHR43308:SF5">
    <property type="entry name" value="S-LAYER PROTEIN _ PEPTIDOGLYCAN ENDO-BETA-N-ACETYLGLUCOSAMINIDASE"/>
    <property type="match status" value="1"/>
</dbReference>
<reference evidence="5 6" key="1">
    <citation type="submission" date="2016-11" db="EMBL/GenBank/DDBJ databases">
        <title>Paenibacillus species isolates.</title>
        <authorList>
            <person name="Beno S.M."/>
        </authorList>
    </citation>
    <scope>NUCLEOTIDE SEQUENCE [LARGE SCALE GENOMIC DNA]</scope>
    <source>
        <strain evidence="5 6">FSL F4-0100</strain>
    </source>
</reference>
<dbReference type="InterPro" id="IPR001119">
    <property type="entry name" value="SLH_dom"/>
</dbReference>
<evidence type="ECO:0000256" key="3">
    <source>
        <dbReference type="SAM" id="SignalP"/>
    </source>
</evidence>
<name>A0A1R1ABD2_PAELA</name>
<dbReference type="Pfam" id="PF26628">
    <property type="entry name" value="DUF8202"/>
    <property type="match status" value="1"/>
</dbReference>